<feature type="region of interest" description="Disordered" evidence="2">
    <location>
        <begin position="103"/>
        <end position="140"/>
    </location>
</feature>
<dbReference type="GO" id="GO:0032259">
    <property type="term" value="P:methylation"/>
    <property type="evidence" value="ECO:0007669"/>
    <property type="project" value="UniProtKB-KW"/>
</dbReference>
<evidence type="ECO:0000256" key="2">
    <source>
        <dbReference type="SAM" id="MobiDB-lite"/>
    </source>
</evidence>
<organism evidence="3 4">
    <name type="scientific">Teratosphaeria destructans</name>
    <dbReference type="NCBI Taxonomy" id="418781"/>
    <lineage>
        <taxon>Eukaryota</taxon>
        <taxon>Fungi</taxon>
        <taxon>Dikarya</taxon>
        <taxon>Ascomycota</taxon>
        <taxon>Pezizomycotina</taxon>
        <taxon>Dothideomycetes</taxon>
        <taxon>Dothideomycetidae</taxon>
        <taxon>Mycosphaerellales</taxon>
        <taxon>Teratosphaeriaceae</taxon>
        <taxon>Teratosphaeria</taxon>
    </lineage>
</organism>
<gene>
    <name evidence="3" type="ORF">Tdes44962_MAKER06944</name>
</gene>
<dbReference type="AlphaFoldDB" id="A0A9W7T043"/>
<protein>
    <submittedName>
        <fullName evidence="3">Methyltransferase-like protein 4</fullName>
    </submittedName>
</protein>
<dbReference type="PROSITE" id="PS51143">
    <property type="entry name" value="MT_A70"/>
    <property type="match status" value="1"/>
</dbReference>
<reference evidence="3 4" key="1">
    <citation type="journal article" date="2018" name="IMA Fungus">
        <title>IMA Genome-F 10: Nine draft genome sequences of Claviceps purpurea s.lat., including C. arundinis, C. humidiphila, and C. cf. spartinae, pseudomolecules for the pitch canker pathogen Fusarium circinatum, draft genome of Davidsoniella eucalypti, Grosmannia galeiformis, Quambalaria eucalypti, and Teratosphaeria destructans.</title>
        <authorList>
            <person name="Wingfield B.D."/>
            <person name="Liu M."/>
            <person name="Nguyen H.D."/>
            <person name="Lane F.A."/>
            <person name="Morgan S.W."/>
            <person name="De Vos L."/>
            <person name="Wilken P.M."/>
            <person name="Duong T.A."/>
            <person name="Aylward J."/>
            <person name="Coetzee M.P."/>
            <person name="Dadej K."/>
            <person name="De Beer Z.W."/>
            <person name="Findlay W."/>
            <person name="Havenga M."/>
            <person name="Kolarik M."/>
            <person name="Menzies J.G."/>
            <person name="Naidoo K."/>
            <person name="Pochopski O."/>
            <person name="Shoukouhi P."/>
            <person name="Santana Q.C."/>
            <person name="Seifert K.A."/>
            <person name="Soal N."/>
            <person name="Steenkamp E.T."/>
            <person name="Tatham C.T."/>
            <person name="van der Nest M.A."/>
            <person name="Wingfield M.J."/>
        </authorList>
    </citation>
    <scope>NUCLEOTIDE SEQUENCE [LARGE SCALE GENOMIC DNA]</scope>
    <source>
        <strain evidence="3">CMW44962</strain>
    </source>
</reference>
<dbReference type="PANTHER" id="PTHR12829">
    <property type="entry name" value="N6-ADENOSINE-METHYLTRANSFERASE"/>
    <property type="match status" value="1"/>
</dbReference>
<dbReference type="InterPro" id="IPR029063">
    <property type="entry name" value="SAM-dependent_MTases_sf"/>
</dbReference>
<dbReference type="GO" id="GO:0008168">
    <property type="term" value="F:methyltransferase activity"/>
    <property type="evidence" value="ECO:0007669"/>
    <property type="project" value="UniProtKB-KW"/>
</dbReference>
<evidence type="ECO:0000313" key="4">
    <source>
        <dbReference type="Proteomes" id="UP001138500"/>
    </source>
</evidence>
<dbReference type="Proteomes" id="UP001138500">
    <property type="component" value="Unassembled WGS sequence"/>
</dbReference>
<proteinExistence type="inferred from homology"/>
<dbReference type="EMBL" id="RIBY02000169">
    <property type="protein sequence ID" value="KAH9845022.1"/>
    <property type="molecule type" value="Genomic_DNA"/>
</dbReference>
<dbReference type="OrthoDB" id="61116at2759"/>
<sequence length="416" mass="46004">MKPQSHILWQSNDKNITLLDVPRSIAAAQGTDEHPFHGHLVSSLPPQMPFPSNEPRTPAARAKLAPGPAARLRGEEYCRLLQDALKQVCGHYYGPWCLPRPHTTTTAAPRGEKRKAGSLDDGMDLPPATQAPSMSEVADAPPHSIRVRVEGLDGGVVEGEMCKGRFHFVTDDHEASQVTADDRRGYRMPARSCAVLDDCVNTDVFHRAVTTQAGRDGSRPEFDFVLLDPPWPSRSVKRTHKTAGSTYATIATVEGLKALLLGTRLDTLMADGCLVGVWITNKPAARDLVLGDGGIFGQWGLSLTEEWIWLKTTAHGEPVTQLDGLWRRPYEVLLLGRKQAEHSASTRDSSKVVRRVILGVPDLHSRKPCLKSLIEEKMADASSYQALEVFARHLVAGWWSWGDECIKFNWEGCWRT</sequence>
<accession>A0A9W7T043</accession>
<evidence type="ECO:0000256" key="1">
    <source>
        <dbReference type="PROSITE-ProRule" id="PRU00489"/>
    </source>
</evidence>
<dbReference type="PANTHER" id="PTHR12829:SF4">
    <property type="entry name" value="N(6)-ADENINE-SPECIFIC METHYLTRANSFERASE METTL4"/>
    <property type="match status" value="1"/>
</dbReference>
<keyword evidence="4" id="KW-1185">Reference proteome</keyword>
<comment type="similarity">
    <text evidence="1">Belongs to the MT-A70-like family.</text>
</comment>
<name>A0A9W7T043_9PEZI</name>
<dbReference type="InterPro" id="IPR007757">
    <property type="entry name" value="MT-A70-like"/>
</dbReference>
<evidence type="ECO:0000313" key="3">
    <source>
        <dbReference type="EMBL" id="KAH9845022.1"/>
    </source>
</evidence>
<dbReference type="GO" id="GO:0005634">
    <property type="term" value="C:nucleus"/>
    <property type="evidence" value="ECO:0007669"/>
    <property type="project" value="TreeGrafter"/>
</dbReference>
<comment type="caution">
    <text evidence="3">The sequence shown here is derived from an EMBL/GenBank/DDBJ whole genome shotgun (WGS) entry which is preliminary data.</text>
</comment>
<reference evidence="3 4" key="2">
    <citation type="journal article" date="2021" name="Curr. Genet.">
        <title>Genetic response to nitrogen starvation in the aggressive Eucalyptus foliar pathogen Teratosphaeria destructans.</title>
        <authorList>
            <person name="Havenga M."/>
            <person name="Wingfield B.D."/>
            <person name="Wingfield M.J."/>
            <person name="Dreyer L.L."/>
            <person name="Roets F."/>
            <person name="Aylward J."/>
        </authorList>
    </citation>
    <scope>NUCLEOTIDE SEQUENCE [LARGE SCALE GENOMIC DNA]</scope>
    <source>
        <strain evidence="3">CMW44962</strain>
    </source>
</reference>
<dbReference type="SUPFAM" id="SSF53335">
    <property type="entry name" value="S-adenosyl-L-methionine-dependent methyltransferases"/>
    <property type="match status" value="1"/>
</dbReference>
<dbReference type="Pfam" id="PF05063">
    <property type="entry name" value="MT-A70"/>
    <property type="match status" value="1"/>
</dbReference>